<evidence type="ECO:0000259" key="1">
    <source>
        <dbReference type="PROSITE" id="PS51471"/>
    </source>
</evidence>
<dbReference type="Pfam" id="PF13532">
    <property type="entry name" value="2OG-FeII_Oxy_2"/>
    <property type="match status" value="1"/>
</dbReference>
<dbReference type="EMBL" id="CAKOGP040000446">
    <property type="protein sequence ID" value="CAJ1935057.1"/>
    <property type="molecule type" value="Genomic_DNA"/>
</dbReference>
<accession>A0AAD2FFM6</accession>
<comment type="caution">
    <text evidence="2">The sequence shown here is derived from an EMBL/GenBank/DDBJ whole genome shotgun (WGS) entry which is preliminary data.</text>
</comment>
<name>A0AAD2FFM6_9STRA</name>
<dbReference type="SUPFAM" id="SSF51197">
    <property type="entry name" value="Clavaminate synthase-like"/>
    <property type="match status" value="1"/>
</dbReference>
<dbReference type="PANTHER" id="PTHR31212:SF4">
    <property type="entry name" value="ALPHA-KETOGLUTARATE-DEPENDENT DIOXYGENASE ALKB HOMOLOG 3"/>
    <property type="match status" value="1"/>
</dbReference>
<dbReference type="Gene3D" id="2.60.120.590">
    <property type="entry name" value="Alpha-ketoglutarate-dependent dioxygenase AlkB-like"/>
    <property type="match status" value="1"/>
</dbReference>
<dbReference type="PROSITE" id="PS51471">
    <property type="entry name" value="FE2OG_OXY"/>
    <property type="match status" value="1"/>
</dbReference>
<proteinExistence type="predicted"/>
<reference evidence="2" key="1">
    <citation type="submission" date="2023-08" db="EMBL/GenBank/DDBJ databases">
        <authorList>
            <person name="Audoor S."/>
            <person name="Bilcke G."/>
        </authorList>
    </citation>
    <scope>NUCLEOTIDE SEQUENCE</scope>
</reference>
<dbReference type="InterPro" id="IPR005123">
    <property type="entry name" value="Oxoglu/Fe-dep_dioxygenase_dom"/>
</dbReference>
<feature type="domain" description="Fe2OG dioxygenase" evidence="1">
    <location>
        <begin position="140"/>
        <end position="276"/>
    </location>
</feature>
<organism evidence="2 3">
    <name type="scientific">Cylindrotheca closterium</name>
    <dbReference type="NCBI Taxonomy" id="2856"/>
    <lineage>
        <taxon>Eukaryota</taxon>
        <taxon>Sar</taxon>
        <taxon>Stramenopiles</taxon>
        <taxon>Ochrophyta</taxon>
        <taxon>Bacillariophyta</taxon>
        <taxon>Bacillariophyceae</taxon>
        <taxon>Bacillariophycidae</taxon>
        <taxon>Bacillariales</taxon>
        <taxon>Bacillariaceae</taxon>
        <taxon>Cylindrotheca</taxon>
    </lineage>
</organism>
<dbReference type="GO" id="GO:0006307">
    <property type="term" value="P:DNA alkylation repair"/>
    <property type="evidence" value="ECO:0007669"/>
    <property type="project" value="InterPro"/>
</dbReference>
<gene>
    <name evidence="2" type="ORF">CYCCA115_LOCUS4395</name>
</gene>
<dbReference type="InterPro" id="IPR027450">
    <property type="entry name" value="AlkB-like"/>
</dbReference>
<dbReference type="AlphaFoldDB" id="A0AAD2FFM6"/>
<dbReference type="InterPro" id="IPR037151">
    <property type="entry name" value="AlkB-like_sf"/>
</dbReference>
<dbReference type="Proteomes" id="UP001295423">
    <property type="component" value="Unassembled WGS sequence"/>
</dbReference>
<evidence type="ECO:0000313" key="3">
    <source>
        <dbReference type="Proteomes" id="UP001295423"/>
    </source>
</evidence>
<dbReference type="PANTHER" id="PTHR31212">
    <property type="entry name" value="ALPHA-KETOGLUTARATE-DEPENDENT DIOXYGENASE ALKB HOMOLOG 3"/>
    <property type="match status" value="1"/>
</dbReference>
<keyword evidence="3" id="KW-1185">Reference proteome</keyword>
<dbReference type="GO" id="GO:0051213">
    <property type="term" value="F:dioxygenase activity"/>
    <property type="evidence" value="ECO:0007669"/>
    <property type="project" value="InterPro"/>
</dbReference>
<dbReference type="InterPro" id="IPR032854">
    <property type="entry name" value="ALKBH3"/>
</dbReference>
<evidence type="ECO:0000313" key="2">
    <source>
        <dbReference type="EMBL" id="CAJ1935057.1"/>
    </source>
</evidence>
<sequence length="291" mass="32739">MATKKLDDDDDLNNRRNQTIIKATPIVATNDSWVTLYEDVLDPTDDDSEQILHELYQNLPWNVETDQFGPQSRPTCYFADPECTFSYVGLKLDPPSTGSTPGNNKWHPTVQKLRECVTRLLAVAGPDDPSSPSNESSRPLLTACLVNLYPQNKGFIPWHSDEIRAHGKDKVVASLSLGGPRRFQLRRRRRVDSCNHHTEEGETKPRMVADLWLPSGSVLLMKGEVQEHFEHCLPLEPEIIGDDAAAGDDAEMSFKKRQEDVTINPLRISLTFRSIVPGYESSNNRTIATDQ</sequence>
<protein>
    <recommendedName>
        <fullName evidence="1">Fe2OG dioxygenase domain-containing protein</fullName>
    </recommendedName>
</protein>